<keyword evidence="1" id="KW-1133">Transmembrane helix</keyword>
<dbReference type="RefSeq" id="WP_330503547.1">
    <property type="nucleotide sequence ID" value="NZ_JAZDUE010000002.1"/>
</dbReference>
<reference evidence="2 3" key="1">
    <citation type="submission" date="2024-01" db="EMBL/GenBank/DDBJ databases">
        <title>Draft genome sequence of Gordonia sp. PKS22-38.</title>
        <authorList>
            <person name="Suphannarot A."/>
            <person name="Mingma R."/>
        </authorList>
    </citation>
    <scope>NUCLEOTIDE SEQUENCE [LARGE SCALE GENOMIC DNA]</scope>
    <source>
        <strain evidence="2 3">PKS22-38</strain>
    </source>
</reference>
<evidence type="ECO:0000313" key="3">
    <source>
        <dbReference type="Proteomes" id="UP001335729"/>
    </source>
</evidence>
<evidence type="ECO:0000313" key="2">
    <source>
        <dbReference type="EMBL" id="MEE4022244.1"/>
    </source>
</evidence>
<keyword evidence="1" id="KW-0472">Membrane</keyword>
<gene>
    <name evidence="2" type="ORF">V1Y59_04055</name>
</gene>
<comment type="caution">
    <text evidence="2">The sequence shown here is derived from an EMBL/GenBank/DDBJ whole genome shotgun (WGS) entry which is preliminary data.</text>
</comment>
<accession>A0ABU7MPH8</accession>
<evidence type="ECO:0000256" key="1">
    <source>
        <dbReference type="SAM" id="Phobius"/>
    </source>
</evidence>
<sequence length="60" mass="6924">MGIREFRRRRRKPRHLAESHPRGFSYYFGDMLAYMSNTLVSLPSVITFSLGLLTGFALSD</sequence>
<organism evidence="2 3">
    <name type="scientific">Gordonia prachuapensis</name>
    <dbReference type="NCBI Taxonomy" id="3115651"/>
    <lineage>
        <taxon>Bacteria</taxon>
        <taxon>Bacillati</taxon>
        <taxon>Actinomycetota</taxon>
        <taxon>Actinomycetes</taxon>
        <taxon>Mycobacteriales</taxon>
        <taxon>Gordoniaceae</taxon>
        <taxon>Gordonia</taxon>
    </lineage>
</organism>
<keyword evidence="1" id="KW-0812">Transmembrane</keyword>
<dbReference type="Proteomes" id="UP001335729">
    <property type="component" value="Unassembled WGS sequence"/>
</dbReference>
<dbReference type="EMBL" id="JAZDUE010000002">
    <property type="protein sequence ID" value="MEE4022244.1"/>
    <property type="molecule type" value="Genomic_DNA"/>
</dbReference>
<keyword evidence="3" id="KW-1185">Reference proteome</keyword>
<name>A0ABU7MPH8_9ACTN</name>
<feature type="transmembrane region" description="Helical" evidence="1">
    <location>
        <begin position="32"/>
        <end position="58"/>
    </location>
</feature>
<protein>
    <submittedName>
        <fullName evidence="2">Uncharacterized protein</fullName>
    </submittedName>
</protein>
<proteinExistence type="predicted"/>